<comment type="caution">
    <text evidence="14">The sequence shown here is derived from an EMBL/GenBank/DDBJ whole genome shotgun (WGS) entry which is preliminary data.</text>
</comment>
<evidence type="ECO:0000256" key="2">
    <source>
        <dbReference type="ARBA" id="ARBA00004370"/>
    </source>
</evidence>
<sequence length="297" mass="33623">MLAGALICGYRYLSRSCTYLDELLTASDSLWKHQEDTVTMSADLREAALHMNEVRLNLIESQKAAEAAEQRKNDLVVYLAHDLKTPLTSVIGYLTLLHDEKEISPALQEKYLGVALEKAERLEDLINEFFDITRFNLTHLTLDVSRINLTRMLEQTLYEFAPMFAEKQLDTSVQAPADLYFLCDPDKLQRVLDNLLRNAVNYSFPESVIKIRLYVDMGILTLIVENEGSTIPPEKLERIFEQFFRLDSSRASRNGGAGLGLAIAKEIVELHGGKISAESHDNHVIFQVDLPYSSGNR</sequence>
<dbReference type="SUPFAM" id="SSF47384">
    <property type="entry name" value="Homodimeric domain of signal transducing histidine kinase"/>
    <property type="match status" value="1"/>
</dbReference>
<dbReference type="PANTHER" id="PTHR45453:SF1">
    <property type="entry name" value="PHOSPHATE REGULON SENSOR PROTEIN PHOR"/>
    <property type="match status" value="1"/>
</dbReference>
<keyword evidence="12" id="KW-0472">Membrane</keyword>
<keyword evidence="4" id="KW-0597">Phosphoprotein</keyword>
<dbReference type="EMBL" id="QVLX01000002">
    <property type="protein sequence ID" value="RGE89035.1"/>
    <property type="molecule type" value="Genomic_DNA"/>
</dbReference>
<evidence type="ECO:0000256" key="10">
    <source>
        <dbReference type="ARBA" id="ARBA00022989"/>
    </source>
</evidence>
<keyword evidence="7" id="KW-0547">Nucleotide-binding</keyword>
<dbReference type="GO" id="GO:0016036">
    <property type="term" value="P:cellular response to phosphate starvation"/>
    <property type="evidence" value="ECO:0007669"/>
    <property type="project" value="TreeGrafter"/>
</dbReference>
<gene>
    <name evidence="14" type="ORF">DW016_03715</name>
</gene>
<dbReference type="AlphaFoldDB" id="A0A3E3K4M8"/>
<dbReference type="InterPro" id="IPR005467">
    <property type="entry name" value="His_kinase_dom"/>
</dbReference>
<evidence type="ECO:0000256" key="5">
    <source>
        <dbReference type="ARBA" id="ARBA00022679"/>
    </source>
</evidence>
<keyword evidence="15" id="KW-1185">Reference proteome</keyword>
<dbReference type="Gene3D" id="1.10.287.130">
    <property type="match status" value="1"/>
</dbReference>
<evidence type="ECO:0000256" key="7">
    <source>
        <dbReference type="ARBA" id="ARBA00022741"/>
    </source>
</evidence>
<dbReference type="SUPFAM" id="SSF55874">
    <property type="entry name" value="ATPase domain of HSP90 chaperone/DNA topoisomerase II/histidine kinase"/>
    <property type="match status" value="1"/>
</dbReference>
<comment type="catalytic activity">
    <reaction evidence="1">
        <text>ATP + protein L-histidine = ADP + protein N-phospho-L-histidine.</text>
        <dbReference type="EC" id="2.7.13.3"/>
    </reaction>
</comment>
<feature type="domain" description="Histidine kinase" evidence="13">
    <location>
        <begin position="78"/>
        <end position="294"/>
    </location>
</feature>
<evidence type="ECO:0000256" key="4">
    <source>
        <dbReference type="ARBA" id="ARBA00022553"/>
    </source>
</evidence>
<dbReference type="GO" id="GO:0004721">
    <property type="term" value="F:phosphoprotein phosphatase activity"/>
    <property type="evidence" value="ECO:0007669"/>
    <property type="project" value="TreeGrafter"/>
</dbReference>
<evidence type="ECO:0000259" key="13">
    <source>
        <dbReference type="PROSITE" id="PS50109"/>
    </source>
</evidence>
<dbReference type="InterPro" id="IPR036890">
    <property type="entry name" value="HATPase_C_sf"/>
</dbReference>
<keyword evidence="11" id="KW-0902">Two-component regulatory system</keyword>
<dbReference type="CDD" id="cd00082">
    <property type="entry name" value="HisKA"/>
    <property type="match status" value="1"/>
</dbReference>
<protein>
    <recommendedName>
        <fullName evidence="3">histidine kinase</fullName>
        <ecNumber evidence="3">2.7.13.3</ecNumber>
    </recommendedName>
</protein>
<evidence type="ECO:0000256" key="6">
    <source>
        <dbReference type="ARBA" id="ARBA00022692"/>
    </source>
</evidence>
<dbReference type="Gene3D" id="3.30.565.10">
    <property type="entry name" value="Histidine kinase-like ATPase, C-terminal domain"/>
    <property type="match status" value="1"/>
</dbReference>
<dbReference type="InterPro" id="IPR004358">
    <property type="entry name" value="Sig_transdc_His_kin-like_C"/>
</dbReference>
<dbReference type="PANTHER" id="PTHR45453">
    <property type="entry name" value="PHOSPHATE REGULON SENSOR PROTEIN PHOR"/>
    <property type="match status" value="1"/>
</dbReference>
<evidence type="ECO:0000256" key="9">
    <source>
        <dbReference type="ARBA" id="ARBA00022840"/>
    </source>
</evidence>
<dbReference type="OrthoDB" id="9792991at2"/>
<keyword evidence="8 14" id="KW-0418">Kinase</keyword>
<dbReference type="InterPro" id="IPR050351">
    <property type="entry name" value="BphY/WalK/GraS-like"/>
</dbReference>
<evidence type="ECO:0000256" key="8">
    <source>
        <dbReference type="ARBA" id="ARBA00022777"/>
    </source>
</evidence>
<evidence type="ECO:0000256" key="12">
    <source>
        <dbReference type="ARBA" id="ARBA00023136"/>
    </source>
</evidence>
<reference evidence="14 15" key="1">
    <citation type="submission" date="2018-08" db="EMBL/GenBank/DDBJ databases">
        <title>A genome reference for cultivated species of the human gut microbiota.</title>
        <authorList>
            <person name="Zou Y."/>
            <person name="Xue W."/>
            <person name="Luo G."/>
        </authorList>
    </citation>
    <scope>NUCLEOTIDE SEQUENCE [LARGE SCALE GENOMIC DNA]</scope>
    <source>
        <strain evidence="14 15">AF37-2AT</strain>
    </source>
</reference>
<keyword evidence="6" id="KW-0812">Transmembrane</keyword>
<comment type="subcellular location">
    <subcellularLocation>
        <location evidence="2">Membrane</location>
    </subcellularLocation>
</comment>
<proteinExistence type="predicted"/>
<evidence type="ECO:0000313" key="15">
    <source>
        <dbReference type="Proteomes" id="UP000261080"/>
    </source>
</evidence>
<accession>A0A3E3K4M8</accession>
<dbReference type="SMART" id="SM00388">
    <property type="entry name" value="HisKA"/>
    <property type="match status" value="1"/>
</dbReference>
<dbReference type="Pfam" id="PF00512">
    <property type="entry name" value="HisKA"/>
    <property type="match status" value="1"/>
</dbReference>
<dbReference type="EC" id="2.7.13.3" evidence="3"/>
<dbReference type="GO" id="GO:0005886">
    <property type="term" value="C:plasma membrane"/>
    <property type="evidence" value="ECO:0007669"/>
    <property type="project" value="TreeGrafter"/>
</dbReference>
<keyword evidence="5" id="KW-0808">Transferase</keyword>
<evidence type="ECO:0000256" key="1">
    <source>
        <dbReference type="ARBA" id="ARBA00000085"/>
    </source>
</evidence>
<dbReference type="FunFam" id="3.30.565.10:FF:000013">
    <property type="entry name" value="Two-component sensor histidine kinase"/>
    <property type="match status" value="1"/>
</dbReference>
<dbReference type="Proteomes" id="UP000261080">
    <property type="component" value="Unassembled WGS sequence"/>
</dbReference>
<dbReference type="Pfam" id="PF02518">
    <property type="entry name" value="HATPase_c"/>
    <property type="match status" value="1"/>
</dbReference>
<evidence type="ECO:0000256" key="3">
    <source>
        <dbReference type="ARBA" id="ARBA00012438"/>
    </source>
</evidence>
<dbReference type="GO" id="GO:0005524">
    <property type="term" value="F:ATP binding"/>
    <property type="evidence" value="ECO:0007669"/>
    <property type="project" value="UniProtKB-KW"/>
</dbReference>
<name>A0A3E3K4M8_9FIRM</name>
<dbReference type="InterPro" id="IPR003661">
    <property type="entry name" value="HisK_dim/P_dom"/>
</dbReference>
<keyword evidence="10" id="KW-1133">Transmembrane helix</keyword>
<keyword evidence="9" id="KW-0067">ATP-binding</keyword>
<dbReference type="PROSITE" id="PS50109">
    <property type="entry name" value="HIS_KIN"/>
    <property type="match status" value="1"/>
</dbReference>
<dbReference type="InterPro" id="IPR036097">
    <property type="entry name" value="HisK_dim/P_sf"/>
</dbReference>
<dbReference type="InterPro" id="IPR003594">
    <property type="entry name" value="HATPase_dom"/>
</dbReference>
<dbReference type="PRINTS" id="PR00344">
    <property type="entry name" value="BCTRLSENSOR"/>
</dbReference>
<dbReference type="GO" id="GO:0000155">
    <property type="term" value="F:phosphorelay sensor kinase activity"/>
    <property type="evidence" value="ECO:0007669"/>
    <property type="project" value="InterPro"/>
</dbReference>
<evidence type="ECO:0000256" key="11">
    <source>
        <dbReference type="ARBA" id="ARBA00023012"/>
    </source>
</evidence>
<dbReference type="SMART" id="SM00387">
    <property type="entry name" value="HATPase_c"/>
    <property type="match status" value="1"/>
</dbReference>
<evidence type="ECO:0000313" key="14">
    <source>
        <dbReference type="EMBL" id="RGE89035.1"/>
    </source>
</evidence>
<organism evidence="14 15">
    <name type="scientific">Sellimonas intestinalis</name>
    <dbReference type="NCBI Taxonomy" id="1653434"/>
    <lineage>
        <taxon>Bacteria</taxon>
        <taxon>Bacillati</taxon>
        <taxon>Bacillota</taxon>
        <taxon>Clostridia</taxon>
        <taxon>Lachnospirales</taxon>
        <taxon>Lachnospiraceae</taxon>
        <taxon>Sellimonas</taxon>
    </lineage>
</organism>